<dbReference type="GO" id="GO:0050295">
    <property type="term" value="F:steryl-beta-glucosidase activity"/>
    <property type="evidence" value="ECO:0007669"/>
    <property type="project" value="TreeGrafter"/>
</dbReference>
<feature type="domain" description="Glycoside hydrolase family 5 C-terminal" evidence="5">
    <location>
        <begin position="684"/>
        <end position="776"/>
    </location>
</feature>
<dbReference type="InterPro" id="IPR013780">
    <property type="entry name" value="Glyco_hydro_b"/>
</dbReference>
<evidence type="ECO:0000313" key="6">
    <source>
        <dbReference type="EMBL" id="ORZ10141.1"/>
    </source>
</evidence>
<dbReference type="SUPFAM" id="SSF51445">
    <property type="entry name" value="(Trans)glycosidases"/>
    <property type="match status" value="1"/>
</dbReference>
<accession>A0A1X2I601</accession>
<evidence type="ECO:0000256" key="3">
    <source>
        <dbReference type="ARBA" id="ARBA00023295"/>
    </source>
</evidence>
<dbReference type="InterPro" id="IPR001547">
    <property type="entry name" value="Glyco_hydro_5"/>
</dbReference>
<comment type="similarity">
    <text evidence="1">Belongs to the glycosyl hydrolase 5 (cellulase A) family.</text>
</comment>
<name>A0A1X2I601_9FUNG</name>
<evidence type="ECO:0000313" key="7">
    <source>
        <dbReference type="Proteomes" id="UP000193560"/>
    </source>
</evidence>
<dbReference type="GO" id="GO:1904462">
    <property type="term" value="P:ergosteryl 3-beta-D-glucoside catabolic process"/>
    <property type="evidence" value="ECO:0007669"/>
    <property type="project" value="TreeGrafter"/>
</dbReference>
<sequence length="795" mass="90502">MIELDGPFFIDSETKRTVFFHGINVGGGAKLPVGIPSHSRRGFWVDYDRNVTFVGRPFPLEEADLHFQRLVTYGFNLVRFIITWEAIEHEGPGIYDTDYLDYVIQMLKKCQHYGLQVFIDPHQDTWSRHCGGSGHPGWTLTLAGLNPLNFNTTIAALVQNTYDNPEKYPRMIWNTNYQRLAAATMFTLFFAGKTFAPKCVIDQVNIQDYLQRHFFNAIAQLAMRIQQHELEDSVVLGYDTMNEPGHGYLGFPDLNKLDESDTSFKMGLMPTPFQGMLLGSGLATKVANYEFIWSGPKKKGDILVDPNDGGSNEDDITSAWLTQEQLDDSCIAFGWKRAKSWEKAGCIWELHGVWDKSTQSLVLPHYFATHPTSEKPTHFAQDYWLPFLTTYIQTIRTIHRNAIIFVQPPILDKPPKLPENDPLYQRLVYTPHWYDGLTLVKKKWCSYNIDFINLNRGKYGSGPLRFIRALCLGENAIRKCFIKQLTTIRAEGLEQIGNYPCLLGEIGIPYDMKDGSSSSSTAASKQTPSIWQRLWHWFMSLFLNTATTMTLAYSQLNDINKPDSSQNKAMDASINAVENTLLNYTLWQYVPDNDPVWGDQWNGEDLSIWQQEQQGYDNSTNQGPRTTTAAMGKCDDGDMDKICTESTISTIAGESSPSPPAKDLDKNVLLPDDINKRRLVCLHRPHPRLTAGTPTGITFNSPTSKHHAYYRYEFQPSTKVSTAITEIFVPKNGFPLPSTILPSDTTPSTQVVVSRGQWKIHRNQQDYWLLHWWWTEQEAMNTTMVLELKGSKFVV</sequence>
<dbReference type="Pfam" id="PF00150">
    <property type="entry name" value="Cellulase"/>
    <property type="match status" value="1"/>
</dbReference>
<dbReference type="Gene3D" id="2.60.40.1180">
    <property type="entry name" value="Golgi alpha-mannosidase II"/>
    <property type="match status" value="1"/>
</dbReference>
<evidence type="ECO:0000259" key="4">
    <source>
        <dbReference type="Pfam" id="PF00150"/>
    </source>
</evidence>
<evidence type="ECO:0000256" key="2">
    <source>
        <dbReference type="ARBA" id="ARBA00022801"/>
    </source>
</evidence>
<keyword evidence="3" id="KW-0326">Glycosidase</keyword>
<organism evidence="6 7">
    <name type="scientific">Absidia repens</name>
    <dbReference type="NCBI Taxonomy" id="90262"/>
    <lineage>
        <taxon>Eukaryota</taxon>
        <taxon>Fungi</taxon>
        <taxon>Fungi incertae sedis</taxon>
        <taxon>Mucoromycota</taxon>
        <taxon>Mucoromycotina</taxon>
        <taxon>Mucoromycetes</taxon>
        <taxon>Mucorales</taxon>
        <taxon>Cunninghamellaceae</taxon>
        <taxon>Absidia</taxon>
    </lineage>
</organism>
<protein>
    <submittedName>
        <fullName evidence="6">Glycoside hydrolase superfamily</fullName>
    </submittedName>
</protein>
<evidence type="ECO:0000259" key="5">
    <source>
        <dbReference type="Pfam" id="PF18564"/>
    </source>
</evidence>
<dbReference type="Gene3D" id="3.20.20.80">
    <property type="entry name" value="Glycosidases"/>
    <property type="match status" value="2"/>
</dbReference>
<dbReference type="Pfam" id="PF18564">
    <property type="entry name" value="Glyco_hydro_5_C"/>
    <property type="match status" value="1"/>
</dbReference>
<dbReference type="PANTHER" id="PTHR31308:SF5">
    <property type="entry name" value="ERGOSTERYL-BETA-GLUCOSIDASE"/>
    <property type="match status" value="1"/>
</dbReference>
<dbReference type="InterPro" id="IPR041036">
    <property type="entry name" value="GH5_C"/>
</dbReference>
<dbReference type="OrthoDB" id="9971853at2759"/>
<gene>
    <name evidence="6" type="ORF">BCR42DRAFT_358185</name>
</gene>
<proteinExistence type="inferred from homology"/>
<keyword evidence="7" id="KW-1185">Reference proteome</keyword>
<dbReference type="InterPro" id="IPR017853">
    <property type="entry name" value="GH"/>
</dbReference>
<dbReference type="AlphaFoldDB" id="A0A1X2I601"/>
<keyword evidence="2 6" id="KW-0378">Hydrolase</keyword>
<dbReference type="InterPro" id="IPR052066">
    <property type="entry name" value="Glycosphingolipid_Hydrolases"/>
</dbReference>
<evidence type="ECO:0000256" key="1">
    <source>
        <dbReference type="ARBA" id="ARBA00005641"/>
    </source>
</evidence>
<dbReference type="EMBL" id="MCGE01000025">
    <property type="protein sequence ID" value="ORZ10141.1"/>
    <property type="molecule type" value="Genomic_DNA"/>
</dbReference>
<reference evidence="6 7" key="1">
    <citation type="submission" date="2016-07" db="EMBL/GenBank/DDBJ databases">
        <title>Pervasive Adenine N6-methylation of Active Genes in Fungi.</title>
        <authorList>
            <consortium name="DOE Joint Genome Institute"/>
            <person name="Mondo S.J."/>
            <person name="Dannebaum R.O."/>
            <person name="Kuo R.C."/>
            <person name="Labutti K."/>
            <person name="Haridas S."/>
            <person name="Kuo A."/>
            <person name="Salamov A."/>
            <person name="Ahrendt S.R."/>
            <person name="Lipzen A."/>
            <person name="Sullivan W."/>
            <person name="Andreopoulos W.B."/>
            <person name="Clum A."/>
            <person name="Lindquist E."/>
            <person name="Daum C."/>
            <person name="Ramamoorthy G.K."/>
            <person name="Gryganskyi A."/>
            <person name="Culley D."/>
            <person name="Magnuson J.K."/>
            <person name="James T.Y."/>
            <person name="O'Malley M.A."/>
            <person name="Stajich J.E."/>
            <person name="Spatafora J.W."/>
            <person name="Visel A."/>
            <person name="Grigoriev I.V."/>
        </authorList>
    </citation>
    <scope>NUCLEOTIDE SEQUENCE [LARGE SCALE GENOMIC DNA]</scope>
    <source>
        <strain evidence="6 7">NRRL 1336</strain>
    </source>
</reference>
<dbReference type="PANTHER" id="PTHR31308">
    <property type="match status" value="1"/>
</dbReference>
<feature type="domain" description="Glycoside hydrolase family 5" evidence="4">
    <location>
        <begin position="54"/>
        <end position="244"/>
    </location>
</feature>
<dbReference type="GO" id="GO:0000272">
    <property type="term" value="P:polysaccharide catabolic process"/>
    <property type="evidence" value="ECO:0007669"/>
    <property type="project" value="InterPro"/>
</dbReference>
<comment type="caution">
    <text evidence="6">The sequence shown here is derived from an EMBL/GenBank/DDBJ whole genome shotgun (WGS) entry which is preliminary data.</text>
</comment>
<dbReference type="Proteomes" id="UP000193560">
    <property type="component" value="Unassembled WGS sequence"/>
</dbReference>
<dbReference type="STRING" id="90262.A0A1X2I601"/>